<sequence>MEELIADFIGKMGLAVPLALLLAVRAGQMFHQRNSLNMETRVTDLAIDVVKDKIVDLLSILFRIYRDTTPDLNLPTGVNLQDVSERLFFRDEGVQCLNQIYLDLVNQGTHSPHFAQALEYVLSL</sequence>
<evidence type="ECO:0000313" key="3">
    <source>
        <dbReference type="Proteomes" id="UP001386955"/>
    </source>
</evidence>
<evidence type="ECO:0000313" key="2">
    <source>
        <dbReference type="EMBL" id="KAK7375877.1"/>
    </source>
</evidence>
<dbReference type="EMBL" id="JAYMYS010000040">
    <property type="protein sequence ID" value="KAK7375877.1"/>
    <property type="molecule type" value="Genomic_DNA"/>
</dbReference>
<name>A0AAN9NCL2_PSOTE</name>
<dbReference type="AlphaFoldDB" id="A0AAN9NCL2"/>
<gene>
    <name evidence="2" type="ORF">VNO78_35192</name>
    <name evidence="1" type="ORF">VNO78_37474</name>
</gene>
<protein>
    <submittedName>
        <fullName evidence="1">Uncharacterized protein</fullName>
    </submittedName>
</protein>
<proteinExistence type="predicted"/>
<dbReference type="EMBL" id="JAYMYS010000171">
    <property type="protein sequence ID" value="KAK7370572.1"/>
    <property type="molecule type" value="Genomic_DNA"/>
</dbReference>
<organism evidence="1 3">
    <name type="scientific">Psophocarpus tetragonolobus</name>
    <name type="common">Winged bean</name>
    <name type="synonym">Dolichos tetragonolobus</name>
    <dbReference type="NCBI Taxonomy" id="3891"/>
    <lineage>
        <taxon>Eukaryota</taxon>
        <taxon>Viridiplantae</taxon>
        <taxon>Streptophyta</taxon>
        <taxon>Embryophyta</taxon>
        <taxon>Tracheophyta</taxon>
        <taxon>Spermatophyta</taxon>
        <taxon>Magnoliopsida</taxon>
        <taxon>eudicotyledons</taxon>
        <taxon>Gunneridae</taxon>
        <taxon>Pentapetalae</taxon>
        <taxon>rosids</taxon>
        <taxon>fabids</taxon>
        <taxon>Fabales</taxon>
        <taxon>Fabaceae</taxon>
        <taxon>Papilionoideae</taxon>
        <taxon>50 kb inversion clade</taxon>
        <taxon>NPAAA clade</taxon>
        <taxon>indigoferoid/millettioid clade</taxon>
        <taxon>Phaseoleae</taxon>
        <taxon>Psophocarpus</taxon>
    </lineage>
</organism>
<evidence type="ECO:0000313" key="1">
    <source>
        <dbReference type="EMBL" id="KAK7370572.1"/>
    </source>
</evidence>
<keyword evidence="3" id="KW-1185">Reference proteome</keyword>
<accession>A0AAN9NCL2</accession>
<reference evidence="1 3" key="1">
    <citation type="submission" date="2024-01" db="EMBL/GenBank/DDBJ databases">
        <title>The genomes of 5 underutilized Papilionoideae crops provide insights into root nodulation and disease resistanc.</title>
        <authorList>
            <person name="Jiang F."/>
        </authorList>
    </citation>
    <scope>NUCLEOTIDE SEQUENCE [LARGE SCALE GENOMIC DNA]</scope>
    <source>
        <strain evidence="1">DUOXIRENSHENG_FW03</strain>
        <tissue evidence="1">Leaves</tissue>
    </source>
</reference>
<dbReference type="Proteomes" id="UP001386955">
    <property type="component" value="Unassembled WGS sequence"/>
</dbReference>
<comment type="caution">
    <text evidence="1">The sequence shown here is derived from an EMBL/GenBank/DDBJ whole genome shotgun (WGS) entry which is preliminary data.</text>
</comment>